<dbReference type="EMBL" id="LR999451">
    <property type="protein sequence ID" value="CAE5959521.1"/>
    <property type="molecule type" value="Genomic_DNA"/>
</dbReference>
<evidence type="ECO:0000313" key="3">
    <source>
        <dbReference type="Proteomes" id="UP000682877"/>
    </source>
</evidence>
<sequence length="810" mass="91686">MDSIEDMGQNTVALLPEQHQEIASASSIEDIDNSIGQGTVSLLPEQKPQEQHQELAAANIDASDQQQEKLPAPLPLILHGQYGGRILHGCSLFGCNHVVVDGEIYCSDTHKEMANSLASEGKAYVIVDGFFNADREKNFRIVLALLRKVEDSVAGGIPEIEDGEIFQKLPVNWNFINLHFLHGEMERSWLFYHKRNTLKLPTFEVGNYTIRWSRSHHAVYKYGEYDDIKSTVFYMRYDTRKGQKPVEGDPCGLKGWSLSEHVHKSTSLFCLTYRIGKDYKAPIFNTSKEGGSGKRKRGYDQPSSSGSKGEAPVATLLPEQQQREQHKEEELAAPFRHGQYGGRTLHGCSLFGCNHVVVYGERCCSEFHDEMAAELASQGKAYVIVDGFFDSGRERNYRIVVALLRKVENNLAGGIPEVHDVEIFQKLPREWNFINLDFLHQEMERGWLFFHKKSTPEFQIFKVGDKTIHWSRSNPVVHKYGEYDEIHSTVSQLQYYTQRGGKAVDGDPCGLRDWSLSEHVYKSTSLFCLSYHSSKDDKAGIFTMSKGDDCGKRKRGVDQPSSSGSKGKGKDKTVFKDAPLREKQQELPAASLPLHGCSLFGCNHVVVDGERYCCDTHKEMVSQGNAYVVVDGFFDEREQNYRIAVALLRKVEDNVDGGIPEIQDVEIFQKLPSEWNFIDLDFLSQGRERSWLFYQQKSTPEFQRFRVGDKTIQWLRSNHAVHKFGEYDEIHSTVSQLRYQIKRGERAVDGDPCGLTGWSLSEHVYKSTSLFCLSYCSSKDDKARIFNTSKGGKRGSNQQSSSGSKGEGRD</sequence>
<reference evidence="2" key="1">
    <citation type="submission" date="2021-01" db="EMBL/GenBank/DDBJ databases">
        <authorList>
            <person name="Bezrukov I."/>
        </authorList>
    </citation>
    <scope>NUCLEOTIDE SEQUENCE</scope>
</reference>
<dbReference type="AlphaFoldDB" id="A0A8S1ZHY7"/>
<gene>
    <name evidence="2" type="ORF">AARE701A_LOCUS3039</name>
</gene>
<feature type="compositionally biased region" description="Low complexity" evidence="1">
    <location>
        <begin position="795"/>
        <end position="804"/>
    </location>
</feature>
<feature type="region of interest" description="Disordered" evidence="1">
    <location>
        <begin position="786"/>
        <end position="810"/>
    </location>
</feature>
<name>A0A8S1ZHY7_ARAAE</name>
<organism evidence="2 3">
    <name type="scientific">Arabidopsis arenosa</name>
    <name type="common">Sand rock-cress</name>
    <name type="synonym">Cardaminopsis arenosa</name>
    <dbReference type="NCBI Taxonomy" id="38785"/>
    <lineage>
        <taxon>Eukaryota</taxon>
        <taxon>Viridiplantae</taxon>
        <taxon>Streptophyta</taxon>
        <taxon>Embryophyta</taxon>
        <taxon>Tracheophyta</taxon>
        <taxon>Spermatophyta</taxon>
        <taxon>Magnoliopsida</taxon>
        <taxon>eudicotyledons</taxon>
        <taxon>Gunneridae</taxon>
        <taxon>Pentapetalae</taxon>
        <taxon>rosids</taxon>
        <taxon>malvids</taxon>
        <taxon>Brassicales</taxon>
        <taxon>Brassicaceae</taxon>
        <taxon>Camelineae</taxon>
        <taxon>Arabidopsis</taxon>
    </lineage>
</organism>
<accession>A0A8S1ZHY7</accession>
<proteinExistence type="predicted"/>
<feature type="region of interest" description="Disordered" evidence="1">
    <location>
        <begin position="550"/>
        <end position="573"/>
    </location>
</feature>
<evidence type="ECO:0000313" key="2">
    <source>
        <dbReference type="EMBL" id="CAE5959521.1"/>
    </source>
</evidence>
<keyword evidence="3" id="KW-1185">Reference proteome</keyword>
<protein>
    <submittedName>
        <fullName evidence="2">Uncharacterized protein</fullName>
    </submittedName>
</protein>
<feature type="region of interest" description="Disordered" evidence="1">
    <location>
        <begin position="286"/>
        <end position="313"/>
    </location>
</feature>
<dbReference type="Proteomes" id="UP000682877">
    <property type="component" value="Chromosome 1"/>
</dbReference>
<evidence type="ECO:0000256" key="1">
    <source>
        <dbReference type="SAM" id="MobiDB-lite"/>
    </source>
</evidence>